<comment type="caution">
    <text evidence="3">The sequence shown here is derived from an EMBL/GenBank/DDBJ whole genome shotgun (WGS) entry which is preliminary data.</text>
</comment>
<evidence type="ECO:0000259" key="2">
    <source>
        <dbReference type="Pfam" id="PF18141"/>
    </source>
</evidence>
<gene>
    <name evidence="3" type="ORF">NE237_014298</name>
</gene>
<organism evidence="3 4">
    <name type="scientific">Protea cynaroides</name>
    <dbReference type="NCBI Taxonomy" id="273540"/>
    <lineage>
        <taxon>Eukaryota</taxon>
        <taxon>Viridiplantae</taxon>
        <taxon>Streptophyta</taxon>
        <taxon>Embryophyta</taxon>
        <taxon>Tracheophyta</taxon>
        <taxon>Spermatophyta</taxon>
        <taxon>Magnoliopsida</taxon>
        <taxon>Proteales</taxon>
        <taxon>Proteaceae</taxon>
        <taxon>Protea</taxon>
    </lineage>
</organism>
<dbReference type="GO" id="GO:0009507">
    <property type="term" value="C:chloroplast"/>
    <property type="evidence" value="ECO:0007669"/>
    <property type="project" value="TreeGrafter"/>
</dbReference>
<dbReference type="PANTHER" id="PTHR36356">
    <property type="entry name" value="EXPRESSED PROTEIN"/>
    <property type="match status" value="1"/>
</dbReference>
<keyword evidence="1" id="KW-1133">Transmembrane helix</keyword>
<evidence type="ECO:0000313" key="3">
    <source>
        <dbReference type="EMBL" id="KAJ4936190.1"/>
    </source>
</evidence>
<keyword evidence="4" id="KW-1185">Reference proteome</keyword>
<name>A0A9Q0GL34_9MAGN</name>
<feature type="domain" description="UPF1" evidence="2">
    <location>
        <begin position="36"/>
        <end position="108"/>
    </location>
</feature>
<dbReference type="Pfam" id="PF18141">
    <property type="entry name" value="UPF1_1B_dom"/>
    <property type="match status" value="1"/>
</dbReference>
<dbReference type="CDD" id="cd21407">
    <property type="entry name" value="1B_UPF1-like"/>
    <property type="match status" value="1"/>
</dbReference>
<dbReference type="InterPro" id="IPR040812">
    <property type="entry name" value="UPF1_1B_dom"/>
</dbReference>
<dbReference type="EMBL" id="JAMYWD010002523">
    <property type="protein sequence ID" value="KAJ4936190.1"/>
    <property type="molecule type" value="Genomic_DNA"/>
</dbReference>
<dbReference type="OrthoDB" id="6513042at2759"/>
<keyword evidence="1" id="KW-0472">Membrane</keyword>
<reference evidence="3" key="1">
    <citation type="journal article" date="2023" name="Plant J.">
        <title>The genome of the king protea, Protea cynaroides.</title>
        <authorList>
            <person name="Chang J."/>
            <person name="Duong T.A."/>
            <person name="Schoeman C."/>
            <person name="Ma X."/>
            <person name="Roodt D."/>
            <person name="Barker N."/>
            <person name="Li Z."/>
            <person name="Van de Peer Y."/>
            <person name="Mizrachi E."/>
        </authorList>
    </citation>
    <scope>NUCLEOTIDE SEQUENCE</scope>
    <source>
        <tissue evidence="3">Young leaves</tissue>
    </source>
</reference>
<dbReference type="Gene3D" id="2.40.30.230">
    <property type="match status" value="1"/>
</dbReference>
<protein>
    <recommendedName>
        <fullName evidence="2">UPF1 domain-containing protein</fullName>
    </recommendedName>
</protein>
<accession>A0A9Q0GL34</accession>
<dbReference type="AlphaFoldDB" id="A0A9Q0GL34"/>
<dbReference type="Proteomes" id="UP001141806">
    <property type="component" value="Unassembled WGS sequence"/>
</dbReference>
<feature type="transmembrane region" description="Helical" evidence="1">
    <location>
        <begin position="149"/>
        <end position="177"/>
    </location>
</feature>
<evidence type="ECO:0000256" key="1">
    <source>
        <dbReference type="SAM" id="Phobius"/>
    </source>
</evidence>
<proteinExistence type="predicted"/>
<sequence>MVTFNDLPPFMSQYQNVFATLVKLEADYDKMMKESQSKDNVTLRWDIGLNKKRIECFVFQKEDNELRLVPGDELRLRYPGDATHPAWQSVGLWISNNAFLKRSVICNVFSRKSEIVLIFVVFSLQMLLLPNNKLIGSTTFFLCFAQSGWVFRFMIFATWVLPFVSALVIGAVTYNFVIQHADGS</sequence>
<evidence type="ECO:0000313" key="4">
    <source>
        <dbReference type="Proteomes" id="UP001141806"/>
    </source>
</evidence>
<dbReference type="PANTHER" id="PTHR36356:SF1">
    <property type="entry name" value="EXPRESSED PROTEIN"/>
    <property type="match status" value="1"/>
</dbReference>
<keyword evidence="1" id="KW-0812">Transmembrane</keyword>